<dbReference type="Proteomes" id="UP000070319">
    <property type="component" value="Unassembled WGS sequence"/>
</dbReference>
<dbReference type="EMBL" id="LTDF01000103">
    <property type="protein sequence ID" value="KXT48127.1"/>
    <property type="molecule type" value="Genomic_DNA"/>
</dbReference>
<dbReference type="PANTHER" id="PTHR11803:SF39">
    <property type="entry name" value="2-IMINOBUTANOATE_2-IMINOPROPANOATE DEAMINASE"/>
    <property type="match status" value="1"/>
</dbReference>
<dbReference type="PATRIC" id="fig|329854.7.peg.3022"/>
<dbReference type="PANTHER" id="PTHR11803">
    <property type="entry name" value="2-IMINOBUTANOATE/2-IMINOPROPANOATE DEAMINASE RIDA"/>
    <property type="match status" value="1"/>
</dbReference>
<gene>
    <name evidence="1" type="ORF">HMPREF2531_02966</name>
</gene>
<dbReference type="GO" id="GO:0005829">
    <property type="term" value="C:cytosol"/>
    <property type="evidence" value="ECO:0007669"/>
    <property type="project" value="TreeGrafter"/>
</dbReference>
<dbReference type="CDD" id="cd06153">
    <property type="entry name" value="YjgF_YER057c_UK114_like_5"/>
    <property type="match status" value="1"/>
</dbReference>
<dbReference type="GO" id="GO:0019239">
    <property type="term" value="F:deaminase activity"/>
    <property type="evidence" value="ECO:0007669"/>
    <property type="project" value="TreeGrafter"/>
</dbReference>
<name>A0A139L9L5_9BACE</name>
<dbReference type="InterPro" id="IPR035959">
    <property type="entry name" value="RutC-like_sf"/>
</dbReference>
<dbReference type="AlphaFoldDB" id="A0A139L9L5"/>
<dbReference type="Gene3D" id="3.30.1330.40">
    <property type="entry name" value="RutC-like"/>
    <property type="match status" value="2"/>
</dbReference>
<dbReference type="InterPro" id="IPR006175">
    <property type="entry name" value="YjgF/YER057c/UK114"/>
</dbReference>
<comment type="caution">
    <text evidence="1">The sequence shown here is derived from an EMBL/GenBank/DDBJ whole genome shotgun (WGS) entry which is preliminary data.</text>
</comment>
<accession>A0A139L9L5</accession>
<dbReference type="SUPFAM" id="SSF55298">
    <property type="entry name" value="YjgF-like"/>
    <property type="match status" value="1"/>
</dbReference>
<evidence type="ECO:0000313" key="2">
    <source>
        <dbReference type="Proteomes" id="UP000070319"/>
    </source>
</evidence>
<reference evidence="1 2" key="1">
    <citation type="submission" date="2016-02" db="EMBL/GenBank/DDBJ databases">
        <authorList>
            <person name="Wen L."/>
            <person name="He K."/>
            <person name="Yang H."/>
        </authorList>
    </citation>
    <scope>NUCLEOTIDE SEQUENCE [LARGE SCALE GENOMIC DNA]</scope>
    <source>
        <strain evidence="1 2">KLE1704</strain>
    </source>
</reference>
<sequence>MILEMNNKKQQTNQSENTLTEIFKYEVKEGVSEFHVMIHSTRPEDTYEEQLNTVANAYNDLLAGELKGAMAVFKRYFLSDTANQADLLLAITTESSDCALSVVEQPPLDGTKIALWAYLQTNVQTQVLHNGLFEVKHNAYRHLWGGSAFNRAANSEYQTRLLLNDYVMQLMEQGCKLADNCIRTWFFVQNVDVNYAGVVKARNEVFVTQNLTEKTHYIASTGIGGRHADPKVLVQMDTYAVAGLKPEQIHFLYAPTHLNPTYEYGVSFERGTYVDYGDRRQVFISGTASINNKGEVVYPGDIRRQTERMWENVEALLKEAECTFDDLGHMIVYLRDIADYAVVKSMYDKRFPDTPKVFVHAPVCRPGWLIEMECMGVKALKNKEYAPF</sequence>
<organism evidence="1">
    <name type="scientific">Bacteroides intestinalis</name>
    <dbReference type="NCBI Taxonomy" id="329854"/>
    <lineage>
        <taxon>Bacteria</taxon>
        <taxon>Pseudomonadati</taxon>
        <taxon>Bacteroidota</taxon>
        <taxon>Bacteroidia</taxon>
        <taxon>Bacteroidales</taxon>
        <taxon>Bacteroidaceae</taxon>
        <taxon>Bacteroides</taxon>
    </lineage>
</organism>
<dbReference type="Pfam" id="PF01042">
    <property type="entry name" value="Ribonuc_L-PSP"/>
    <property type="match status" value="1"/>
</dbReference>
<protein>
    <submittedName>
        <fullName evidence="1">Endoribonuclease L-PSP</fullName>
    </submittedName>
</protein>
<evidence type="ECO:0000313" key="1">
    <source>
        <dbReference type="EMBL" id="KXT48127.1"/>
    </source>
</evidence>
<proteinExistence type="predicted"/>